<gene>
    <name evidence="2" type="ORF">L227DRAFT_577164</name>
</gene>
<proteinExistence type="predicted"/>
<protein>
    <submittedName>
        <fullName evidence="2">Uncharacterized protein</fullName>
    </submittedName>
</protein>
<feature type="compositionally biased region" description="Low complexity" evidence="1">
    <location>
        <begin position="16"/>
        <end position="49"/>
    </location>
</feature>
<dbReference type="OrthoDB" id="2753831at2759"/>
<evidence type="ECO:0000313" key="2">
    <source>
        <dbReference type="EMBL" id="RPD58464.1"/>
    </source>
</evidence>
<sequence>MFSSLSIDRGPPPPQDNDLGSSSSTSSGCSHGSSSDQDSDSGYSSFQSDDPPHAWDGTSRSLSALCPQTKIDLSTDEDRMSHDDEGPDHVDTDSEGADSDTEDFSADYVRLPLHCLRDLLSLLPSLATLSLDKLSFCHGTSTYRNPAAAPETLDGRTIQRLYIEDCSSPGQDANHFFAVLGLFSEVQVLCVDGGPWRVDQPCLVSRVPIIRGLVLGALEETNCAIAFYDSLRRSGSLGGPLKSIRFTGFTREEMEAFFGFAENAGPNLIDLELDIYYAINDSPGLPESWESFTLDFCSRLETLTFSFDFEDEEQPACVCLEVVRTCLRFYTHLLSSRSVQRTLRIVTFQVFHAPVAPFNFRRSAESSSVPRWTELDNVLAGLPELSYVKFMLCDVDGRGTEVEETKAGMAAFLQQYMPRMWWSGQVRMSLEEEEFGEMFQY</sequence>
<dbReference type="EMBL" id="ML122275">
    <property type="protein sequence ID" value="RPD58464.1"/>
    <property type="molecule type" value="Genomic_DNA"/>
</dbReference>
<evidence type="ECO:0000256" key="1">
    <source>
        <dbReference type="SAM" id="MobiDB-lite"/>
    </source>
</evidence>
<feature type="compositionally biased region" description="Basic and acidic residues" evidence="1">
    <location>
        <begin position="76"/>
        <end position="92"/>
    </location>
</feature>
<dbReference type="AlphaFoldDB" id="A0A5C2S619"/>
<keyword evidence="3" id="KW-1185">Reference proteome</keyword>
<evidence type="ECO:0000313" key="3">
    <source>
        <dbReference type="Proteomes" id="UP000313359"/>
    </source>
</evidence>
<reference evidence="2" key="1">
    <citation type="journal article" date="2018" name="Genome Biol. Evol.">
        <title>Genomics and development of Lentinus tigrinus, a white-rot wood-decaying mushroom with dimorphic fruiting bodies.</title>
        <authorList>
            <person name="Wu B."/>
            <person name="Xu Z."/>
            <person name="Knudson A."/>
            <person name="Carlson A."/>
            <person name="Chen N."/>
            <person name="Kovaka S."/>
            <person name="LaButti K."/>
            <person name="Lipzen A."/>
            <person name="Pennachio C."/>
            <person name="Riley R."/>
            <person name="Schakwitz W."/>
            <person name="Umezawa K."/>
            <person name="Ohm R.A."/>
            <person name="Grigoriev I.V."/>
            <person name="Nagy L.G."/>
            <person name="Gibbons J."/>
            <person name="Hibbett D."/>
        </authorList>
    </citation>
    <scope>NUCLEOTIDE SEQUENCE [LARGE SCALE GENOMIC DNA]</scope>
    <source>
        <strain evidence="2">ALCF2SS1-6</strain>
    </source>
</reference>
<name>A0A5C2S619_9APHY</name>
<dbReference type="Proteomes" id="UP000313359">
    <property type="component" value="Unassembled WGS sequence"/>
</dbReference>
<accession>A0A5C2S619</accession>
<feature type="region of interest" description="Disordered" evidence="1">
    <location>
        <begin position="1"/>
        <end position="101"/>
    </location>
</feature>
<organism evidence="2 3">
    <name type="scientific">Lentinus tigrinus ALCF2SS1-6</name>
    <dbReference type="NCBI Taxonomy" id="1328759"/>
    <lineage>
        <taxon>Eukaryota</taxon>
        <taxon>Fungi</taxon>
        <taxon>Dikarya</taxon>
        <taxon>Basidiomycota</taxon>
        <taxon>Agaricomycotina</taxon>
        <taxon>Agaricomycetes</taxon>
        <taxon>Polyporales</taxon>
        <taxon>Polyporaceae</taxon>
        <taxon>Lentinus</taxon>
    </lineage>
</organism>